<organism evidence="2 3">
    <name type="scientific">Nocardia tenerifensis</name>
    <dbReference type="NCBI Taxonomy" id="228006"/>
    <lineage>
        <taxon>Bacteria</taxon>
        <taxon>Bacillati</taxon>
        <taxon>Actinomycetota</taxon>
        <taxon>Actinomycetes</taxon>
        <taxon>Mycobacteriales</taxon>
        <taxon>Nocardiaceae</taxon>
        <taxon>Nocardia</taxon>
    </lineage>
</organism>
<accession>A0A318JP82</accession>
<evidence type="ECO:0000313" key="2">
    <source>
        <dbReference type="EMBL" id="PXX56501.1"/>
    </source>
</evidence>
<dbReference type="Proteomes" id="UP000247569">
    <property type="component" value="Unassembled WGS sequence"/>
</dbReference>
<dbReference type="EMBL" id="QJKF01000019">
    <property type="protein sequence ID" value="PXX56501.1"/>
    <property type="molecule type" value="Genomic_DNA"/>
</dbReference>
<reference evidence="2 3" key="1">
    <citation type="submission" date="2018-05" db="EMBL/GenBank/DDBJ databases">
        <title>Genomic Encyclopedia of Type Strains, Phase IV (KMG-IV): sequencing the most valuable type-strain genomes for metagenomic binning, comparative biology and taxonomic classification.</title>
        <authorList>
            <person name="Goeker M."/>
        </authorList>
    </citation>
    <scope>NUCLEOTIDE SEQUENCE [LARGE SCALE GENOMIC DNA]</scope>
    <source>
        <strain evidence="2 3">DSM 44704</strain>
    </source>
</reference>
<sequence>MIVHQLRFGFREGTTEEQKADVLAVLRRTAAIESVSFSVVGQHLGDPAAGYEYGYCVGIEDLSALERYMHDPIHLAGDPEIIPHLARIAIGPDASDDLDPELGAKIMAMHERKLAMYPEWARLMETIPEVSIA</sequence>
<dbReference type="InterPro" id="IPR011008">
    <property type="entry name" value="Dimeric_a/b-barrel"/>
</dbReference>
<protein>
    <submittedName>
        <fullName evidence="2">Stress responsive alpha/beta barrel protein</fullName>
    </submittedName>
</protein>
<comment type="caution">
    <text evidence="2">The sequence shown here is derived from an EMBL/GenBank/DDBJ whole genome shotgun (WGS) entry which is preliminary data.</text>
</comment>
<evidence type="ECO:0000313" key="3">
    <source>
        <dbReference type="Proteomes" id="UP000247569"/>
    </source>
</evidence>
<proteinExistence type="predicted"/>
<dbReference type="InterPro" id="IPR013097">
    <property type="entry name" value="Dabb"/>
</dbReference>
<dbReference type="OrthoDB" id="5518399at2"/>
<dbReference type="Pfam" id="PF07876">
    <property type="entry name" value="Dabb"/>
    <property type="match status" value="1"/>
</dbReference>
<dbReference type="AlphaFoldDB" id="A0A318JP82"/>
<dbReference type="SMART" id="SM00886">
    <property type="entry name" value="Dabb"/>
    <property type="match status" value="1"/>
</dbReference>
<dbReference type="SUPFAM" id="SSF54909">
    <property type="entry name" value="Dimeric alpha+beta barrel"/>
    <property type="match status" value="1"/>
</dbReference>
<gene>
    <name evidence="2" type="ORF">DFR70_11953</name>
</gene>
<name>A0A318JP82_9NOCA</name>
<evidence type="ECO:0000259" key="1">
    <source>
        <dbReference type="PROSITE" id="PS51502"/>
    </source>
</evidence>
<feature type="domain" description="Stress-response A/B barrel" evidence="1">
    <location>
        <begin position="2"/>
        <end position="94"/>
    </location>
</feature>
<keyword evidence="3" id="KW-1185">Reference proteome</keyword>
<dbReference type="RefSeq" id="WP_040733972.1">
    <property type="nucleotide sequence ID" value="NZ_QJKF01000019.1"/>
</dbReference>
<dbReference type="Gene3D" id="3.30.70.100">
    <property type="match status" value="1"/>
</dbReference>
<dbReference type="PROSITE" id="PS51502">
    <property type="entry name" value="S_R_A_B_BARREL"/>
    <property type="match status" value="1"/>
</dbReference>